<evidence type="ECO:0000313" key="4">
    <source>
        <dbReference type="EMBL" id="SDL83450.1"/>
    </source>
</evidence>
<dbReference type="GO" id="GO:0016226">
    <property type="term" value="P:iron-sulfur cluster assembly"/>
    <property type="evidence" value="ECO:0007669"/>
    <property type="project" value="InterPro"/>
</dbReference>
<name>A0A1G9NAG4_9BACT</name>
<dbReference type="InterPro" id="IPR055346">
    <property type="entry name" value="Fe-S_cluster_assembly_SufBD"/>
</dbReference>
<evidence type="ECO:0000256" key="1">
    <source>
        <dbReference type="ARBA" id="ARBA00043967"/>
    </source>
</evidence>
<accession>A0A1G9NAG4</accession>
<sequence>MATVTDQQDLKALCLEHFAQVEEKNSPQSQSALQQQRRAAMEAFQALDFPTTKHEEWKYTNVAPLLKTPYDLKQNEAVSSMLGEERQQLFDIPEANVLVFVNGNYEAHLSRILSPVHELTLLNLASAEEKNEPALYEHFGKLADAEHNAFTALNTGFSQQGAYFYVPKGQEVERPIIIHYVSDAKRGPVLSNPRNLFVVGANSRVQVIENFVTLGDQPAFDNAVTEIYVSEGAFVDYYKLQNCAPAASHVGTTQVHQERNSHFDSFMITLQGQLIRNDLNIVLDGEGCEGHMYGLYLQKGKTHVDNHTLVDHRKPNSFSNELYKGILDDRATGVFNGKIYVRQDAQKTNAFQSNRNILLSEEATINTKPQLEIWADDVKCSHGATTGQLDEEALFYLRARGLGEGQAKAMLMHAFASDVVDKVRIEPLRNYLEQLITERLEGSASQD</sequence>
<dbReference type="NCBIfam" id="TIGR01981">
    <property type="entry name" value="sufD"/>
    <property type="match status" value="1"/>
</dbReference>
<dbReference type="OrthoDB" id="9768262at2"/>
<feature type="domain" description="SUF system FeS cluster assembly SufBD N-terminal" evidence="3">
    <location>
        <begin position="15"/>
        <end position="177"/>
    </location>
</feature>
<gene>
    <name evidence="4" type="ORF">SAMN05421823_108231</name>
</gene>
<dbReference type="InterPro" id="IPR045595">
    <property type="entry name" value="SufBD_N"/>
</dbReference>
<keyword evidence="5" id="KW-1185">Reference proteome</keyword>
<protein>
    <submittedName>
        <fullName evidence="4">Fe-S cluster assembly protein SufD</fullName>
    </submittedName>
</protein>
<dbReference type="EMBL" id="FNFO01000008">
    <property type="protein sequence ID" value="SDL83450.1"/>
    <property type="molecule type" value="Genomic_DNA"/>
</dbReference>
<evidence type="ECO:0000259" key="2">
    <source>
        <dbReference type="Pfam" id="PF01458"/>
    </source>
</evidence>
<proteinExistence type="inferred from homology"/>
<evidence type="ECO:0000313" key="5">
    <source>
        <dbReference type="Proteomes" id="UP000198510"/>
    </source>
</evidence>
<dbReference type="Proteomes" id="UP000198510">
    <property type="component" value="Unassembled WGS sequence"/>
</dbReference>
<evidence type="ECO:0000259" key="3">
    <source>
        <dbReference type="Pfam" id="PF19295"/>
    </source>
</evidence>
<organism evidence="4 5">
    <name type="scientific">Catalinimonas alkaloidigena</name>
    <dbReference type="NCBI Taxonomy" id="1075417"/>
    <lineage>
        <taxon>Bacteria</taxon>
        <taxon>Pseudomonadati</taxon>
        <taxon>Bacteroidota</taxon>
        <taxon>Cytophagia</taxon>
        <taxon>Cytophagales</taxon>
        <taxon>Catalimonadaceae</taxon>
        <taxon>Catalinimonas</taxon>
    </lineage>
</organism>
<dbReference type="SUPFAM" id="SSF101960">
    <property type="entry name" value="Stabilizer of iron transporter SufD"/>
    <property type="match status" value="1"/>
</dbReference>
<dbReference type="AlphaFoldDB" id="A0A1G9NAG4"/>
<comment type="similarity">
    <text evidence="1">Belongs to the iron-sulfur cluster assembly SufBD family.</text>
</comment>
<dbReference type="PANTHER" id="PTHR43575">
    <property type="entry name" value="PROTEIN ABCI7, CHLOROPLASTIC"/>
    <property type="match status" value="1"/>
</dbReference>
<dbReference type="Pfam" id="PF01458">
    <property type="entry name" value="SUFBD_core"/>
    <property type="match status" value="1"/>
</dbReference>
<dbReference type="RefSeq" id="WP_089685227.1">
    <property type="nucleotide sequence ID" value="NZ_FNFO01000008.1"/>
</dbReference>
<feature type="domain" description="SUF system FeS cluster assembly SufBD core" evidence="2">
    <location>
        <begin position="189"/>
        <end position="415"/>
    </location>
</feature>
<dbReference type="InterPro" id="IPR037284">
    <property type="entry name" value="SUF_FeS_clus_asmbl_SufBD_sf"/>
</dbReference>
<dbReference type="InterPro" id="IPR000825">
    <property type="entry name" value="SUF_FeS_clus_asmbl_SufBD_core"/>
</dbReference>
<reference evidence="4 5" key="1">
    <citation type="submission" date="2016-10" db="EMBL/GenBank/DDBJ databases">
        <authorList>
            <person name="de Groot N.N."/>
        </authorList>
    </citation>
    <scope>NUCLEOTIDE SEQUENCE [LARGE SCALE GENOMIC DNA]</scope>
    <source>
        <strain evidence="4 5">DSM 25186</strain>
    </source>
</reference>
<dbReference type="STRING" id="1075417.SAMN05421823_108231"/>
<dbReference type="PANTHER" id="PTHR43575:SF1">
    <property type="entry name" value="PROTEIN ABCI7, CHLOROPLASTIC"/>
    <property type="match status" value="1"/>
</dbReference>
<dbReference type="InterPro" id="IPR011542">
    <property type="entry name" value="SUF_FeS_clus_asmbl_SufD"/>
</dbReference>
<dbReference type="Pfam" id="PF19295">
    <property type="entry name" value="SufBD_N"/>
    <property type="match status" value="1"/>
</dbReference>